<proteinExistence type="predicted"/>
<comment type="caution">
    <text evidence="1">The sequence shown here is derived from an EMBL/GenBank/DDBJ whole genome shotgun (WGS) entry which is preliminary data.</text>
</comment>
<dbReference type="RefSeq" id="WP_220196577.1">
    <property type="nucleotide sequence ID" value="NZ_BNJF01000003.1"/>
</dbReference>
<dbReference type="EMBL" id="BNJF01000003">
    <property type="protein sequence ID" value="GHO47251.1"/>
    <property type="molecule type" value="Genomic_DNA"/>
</dbReference>
<accession>A0A8J3I486</accession>
<evidence type="ECO:0000313" key="1">
    <source>
        <dbReference type="EMBL" id="GHO47251.1"/>
    </source>
</evidence>
<gene>
    <name evidence="1" type="ORF">KSX_54140</name>
</gene>
<keyword evidence="2" id="KW-1185">Reference proteome</keyword>
<sequence>MTRGEALQRAHAIAQAQGWPDLLWQEPFSCWPRHRFLFFGPITQWVVVSRAGRAVPRIVLDDRSGQVISTWVAPR</sequence>
<dbReference type="Proteomes" id="UP000612362">
    <property type="component" value="Unassembled WGS sequence"/>
</dbReference>
<dbReference type="AlphaFoldDB" id="A0A8J3I486"/>
<protein>
    <submittedName>
        <fullName evidence="1">Uncharacterized protein</fullName>
    </submittedName>
</protein>
<evidence type="ECO:0000313" key="2">
    <source>
        <dbReference type="Proteomes" id="UP000612362"/>
    </source>
</evidence>
<organism evidence="1 2">
    <name type="scientific">Ktedonospora formicarum</name>
    <dbReference type="NCBI Taxonomy" id="2778364"/>
    <lineage>
        <taxon>Bacteria</taxon>
        <taxon>Bacillati</taxon>
        <taxon>Chloroflexota</taxon>
        <taxon>Ktedonobacteria</taxon>
        <taxon>Ktedonobacterales</taxon>
        <taxon>Ktedonobacteraceae</taxon>
        <taxon>Ktedonospora</taxon>
    </lineage>
</organism>
<reference evidence="1" key="1">
    <citation type="submission" date="2020-10" db="EMBL/GenBank/DDBJ databases">
        <title>Taxonomic study of unclassified bacteria belonging to the class Ktedonobacteria.</title>
        <authorList>
            <person name="Yabe S."/>
            <person name="Wang C.M."/>
            <person name="Zheng Y."/>
            <person name="Sakai Y."/>
            <person name="Cavaletti L."/>
            <person name="Monciardini P."/>
            <person name="Donadio S."/>
        </authorList>
    </citation>
    <scope>NUCLEOTIDE SEQUENCE</scope>
    <source>
        <strain evidence="1">SOSP1-1</strain>
    </source>
</reference>
<name>A0A8J3I486_9CHLR</name>